<keyword evidence="2" id="KW-1185">Reference proteome</keyword>
<dbReference type="RefSeq" id="WP_345701449.1">
    <property type="nucleotide sequence ID" value="NZ_BAABIS010000001.1"/>
</dbReference>
<dbReference type="EMBL" id="BAABIS010000001">
    <property type="protein sequence ID" value="GAA4883836.1"/>
    <property type="molecule type" value="Genomic_DNA"/>
</dbReference>
<evidence type="ECO:0000313" key="1">
    <source>
        <dbReference type="EMBL" id="GAA4883836.1"/>
    </source>
</evidence>
<dbReference type="Proteomes" id="UP001501752">
    <property type="component" value="Unassembled WGS sequence"/>
</dbReference>
<gene>
    <name evidence="1" type="ORF">GCM10023235_75680</name>
</gene>
<name>A0ABP9EPS2_9ACTN</name>
<organism evidence="1 2">
    <name type="scientific">Kitasatospora terrestris</name>
    <dbReference type="NCBI Taxonomy" id="258051"/>
    <lineage>
        <taxon>Bacteria</taxon>
        <taxon>Bacillati</taxon>
        <taxon>Actinomycetota</taxon>
        <taxon>Actinomycetes</taxon>
        <taxon>Kitasatosporales</taxon>
        <taxon>Streptomycetaceae</taxon>
        <taxon>Kitasatospora</taxon>
    </lineage>
</organism>
<evidence type="ECO:0000313" key="2">
    <source>
        <dbReference type="Proteomes" id="UP001501752"/>
    </source>
</evidence>
<comment type="caution">
    <text evidence="1">The sequence shown here is derived from an EMBL/GenBank/DDBJ whole genome shotgun (WGS) entry which is preliminary data.</text>
</comment>
<protein>
    <submittedName>
        <fullName evidence="1">Uncharacterized protein</fullName>
    </submittedName>
</protein>
<proteinExistence type="predicted"/>
<reference evidence="2" key="1">
    <citation type="journal article" date="2019" name="Int. J. Syst. Evol. Microbiol.">
        <title>The Global Catalogue of Microorganisms (GCM) 10K type strain sequencing project: providing services to taxonomists for standard genome sequencing and annotation.</title>
        <authorList>
            <consortium name="The Broad Institute Genomics Platform"/>
            <consortium name="The Broad Institute Genome Sequencing Center for Infectious Disease"/>
            <person name="Wu L."/>
            <person name="Ma J."/>
        </authorList>
    </citation>
    <scope>NUCLEOTIDE SEQUENCE [LARGE SCALE GENOMIC DNA]</scope>
    <source>
        <strain evidence="2">JCM 13006</strain>
    </source>
</reference>
<sequence>MSKYDLLVVLPPMPPQEYGTALAAALAPYHSELEVPPYRDYEPADPNSVYWVRVNKERGVLPDRDGLGWSEIADLMNSRTGSAPGDGGHLYVDEAGHGYHLRTFNPRGRWDGLSLRIEGPRLLHRPDAAGDPRLEKHAYGDVPRDRDLLRGLPDRCDGGPRGLLDFEALRAAHERLAGERHDAWTAGGDAPSAWPFPFTADRAENLARARANAVPGYALLRLDGSWTDRRDDDYLREANAHLDALDPESVVLDVCCHC</sequence>
<accession>A0ABP9EPS2</accession>